<dbReference type="Pfam" id="PF06580">
    <property type="entry name" value="His_kinase"/>
    <property type="match status" value="1"/>
</dbReference>
<dbReference type="InterPro" id="IPR010559">
    <property type="entry name" value="Sig_transdc_His_kin_internal"/>
</dbReference>
<dbReference type="PANTHER" id="PTHR34220">
    <property type="entry name" value="SENSOR HISTIDINE KINASE YPDA"/>
    <property type="match status" value="1"/>
</dbReference>
<comment type="caution">
    <text evidence="3">The sequence shown here is derived from an EMBL/GenBank/DDBJ whole genome shotgun (WGS) entry which is preliminary data.</text>
</comment>
<dbReference type="InterPro" id="IPR050640">
    <property type="entry name" value="Bact_2-comp_sensor_kinase"/>
</dbReference>
<feature type="transmembrane region" description="Helical" evidence="1">
    <location>
        <begin position="141"/>
        <end position="164"/>
    </location>
</feature>
<protein>
    <submittedName>
        <fullName evidence="3">Histidine kinase</fullName>
    </submittedName>
</protein>
<name>A0ABV0BWP8_9SPHI</name>
<feature type="transmembrane region" description="Helical" evidence="1">
    <location>
        <begin position="100"/>
        <end position="121"/>
    </location>
</feature>
<organism evidence="3 4">
    <name type="scientific">Sphingobacterium kitahiroshimense</name>
    <dbReference type="NCBI Taxonomy" id="470446"/>
    <lineage>
        <taxon>Bacteria</taxon>
        <taxon>Pseudomonadati</taxon>
        <taxon>Bacteroidota</taxon>
        <taxon>Sphingobacteriia</taxon>
        <taxon>Sphingobacteriales</taxon>
        <taxon>Sphingobacteriaceae</taxon>
        <taxon>Sphingobacterium</taxon>
    </lineage>
</organism>
<feature type="domain" description="Signal transduction histidine kinase internal region" evidence="2">
    <location>
        <begin position="191"/>
        <end position="267"/>
    </location>
</feature>
<keyword evidence="4" id="KW-1185">Reference proteome</keyword>
<evidence type="ECO:0000256" key="1">
    <source>
        <dbReference type="SAM" id="Phobius"/>
    </source>
</evidence>
<evidence type="ECO:0000313" key="4">
    <source>
        <dbReference type="Proteomes" id="UP001409291"/>
    </source>
</evidence>
<dbReference type="EMBL" id="JBDJNQ010000006">
    <property type="protein sequence ID" value="MEN5378398.1"/>
    <property type="molecule type" value="Genomic_DNA"/>
</dbReference>
<reference evidence="3 4" key="1">
    <citation type="submission" date="2024-04" db="EMBL/GenBank/DDBJ databases">
        <title>WGS of bacteria from Torrens River.</title>
        <authorList>
            <person name="Wyrsch E.R."/>
            <person name="Drigo B."/>
        </authorList>
    </citation>
    <scope>NUCLEOTIDE SEQUENCE [LARGE SCALE GENOMIC DNA]</scope>
    <source>
        <strain evidence="3 4">TWI391</strain>
    </source>
</reference>
<evidence type="ECO:0000313" key="3">
    <source>
        <dbReference type="EMBL" id="MEN5378398.1"/>
    </source>
</evidence>
<proteinExistence type="predicted"/>
<keyword evidence="1" id="KW-0472">Membrane</keyword>
<gene>
    <name evidence="3" type="ORF">ABE541_14130</name>
</gene>
<accession>A0ABV0BWP8</accession>
<dbReference type="Proteomes" id="UP001409291">
    <property type="component" value="Unassembled WGS sequence"/>
</dbReference>
<keyword evidence="3" id="KW-0808">Transferase</keyword>
<evidence type="ECO:0000259" key="2">
    <source>
        <dbReference type="Pfam" id="PF06580"/>
    </source>
</evidence>
<dbReference type="PANTHER" id="PTHR34220:SF7">
    <property type="entry name" value="SENSOR HISTIDINE KINASE YPDA"/>
    <property type="match status" value="1"/>
</dbReference>
<keyword evidence="1" id="KW-0812">Transmembrane</keyword>
<dbReference type="GO" id="GO:0016301">
    <property type="term" value="F:kinase activity"/>
    <property type="evidence" value="ECO:0007669"/>
    <property type="project" value="UniProtKB-KW"/>
</dbReference>
<keyword evidence="3" id="KW-0418">Kinase</keyword>
<dbReference type="RefSeq" id="WP_346581549.1">
    <property type="nucleotide sequence ID" value="NZ_JBDJLH010000012.1"/>
</dbReference>
<sequence length="382" mass="44352">MEKIKYISDKTKRLLPTRFKRMFLVIFAFVLHYLVSYILDPYSEFWQDYFGRSFSELLTEWGISFLFCFLISESSILIHRRLNLRVPWPQNKSKRLFLEITLNFSAVMILILMNMVCFAILDPQSAKVESVPSIEEIKGMLQWIVVSLVISFMIISINTMSYLINNWIETATEMSEHKIKAAELRQASVEAELNALKMQLDPHFIFNNLSVLSELILEDQQLGFEYSENFAKVYRFLLVNSKKNMITLDEEIKFLNAYIFLIEHRVGSGVNFTININDHSRGMYIPSLTLQLLIENAIKHNTTRKKRPLMITISNDEVGRVVIENTLSPMDNPEIVSTGIGLNNIISRFQLLGEKVPEVIKDQHIFKVCIQLVAYDRENSNS</sequence>
<feature type="transmembrane region" description="Helical" evidence="1">
    <location>
        <begin position="21"/>
        <end position="39"/>
    </location>
</feature>
<feature type="transmembrane region" description="Helical" evidence="1">
    <location>
        <begin position="59"/>
        <end position="79"/>
    </location>
</feature>
<keyword evidence="1" id="KW-1133">Transmembrane helix</keyword>